<proteinExistence type="inferred from homology"/>
<evidence type="ECO:0000256" key="2">
    <source>
        <dbReference type="ARBA" id="ARBA00007131"/>
    </source>
</evidence>
<dbReference type="RefSeq" id="WP_183276693.1">
    <property type="nucleotide sequence ID" value="NZ_BLZR01000001.1"/>
</dbReference>
<dbReference type="InterPro" id="IPR005474">
    <property type="entry name" value="Transketolase_N"/>
</dbReference>
<comment type="caution">
    <text evidence="5">The sequence shown here is derived from an EMBL/GenBank/DDBJ whole genome shotgun (WGS) entry which is preliminary data.</text>
</comment>
<protein>
    <submittedName>
        <fullName evidence="5">Apulose-4-phosphate transketolase subunit A</fullName>
    </submittedName>
</protein>
<accession>A0A6V8SD49</accession>
<sequence>MNADLLKVHSEKIREKILVMITEAQSGHPGGSLSIADILTVLYFEQMNINLEDLRDPDRDRFVLAKGHAAPALYATLMEKGIVSEEWLGKLRQIHSILQGHPDMKAIPGIDMSTGSLGQGLSAANGMALAGRVKNKDYRVYTILGDGECQEGQVWEAAMAAAHYKLDNLTAFLDFNGLQIDGKNSEVMNINPIDEKFKAFGWNVICIDGHDFEQINNAVEEAKTVKGKPTMIIAKTHKGKGVSFMEDNAGWHGVAPSREELNAALKEIKGGN</sequence>
<gene>
    <name evidence="5" type="ORF">bsdtw1_01238</name>
</gene>
<evidence type="ECO:0000256" key="1">
    <source>
        <dbReference type="ARBA" id="ARBA00001964"/>
    </source>
</evidence>
<dbReference type="EMBL" id="BLZR01000001">
    <property type="protein sequence ID" value="GFP75167.1"/>
    <property type="molecule type" value="Genomic_DNA"/>
</dbReference>
<evidence type="ECO:0000313" key="6">
    <source>
        <dbReference type="Proteomes" id="UP000580568"/>
    </source>
</evidence>
<dbReference type="Pfam" id="PF00456">
    <property type="entry name" value="Transketolase_N"/>
    <property type="match status" value="1"/>
</dbReference>
<name>A0A6V8SD49_9CLOT</name>
<dbReference type="Gene3D" id="3.40.50.970">
    <property type="match status" value="1"/>
</dbReference>
<dbReference type="SUPFAM" id="SSF52518">
    <property type="entry name" value="Thiamin diphosphate-binding fold (THDP-binding)"/>
    <property type="match status" value="1"/>
</dbReference>
<dbReference type="PANTHER" id="PTHR47514:SF1">
    <property type="entry name" value="TRANSKETOLASE N-TERMINAL SECTION-RELATED"/>
    <property type="match status" value="1"/>
</dbReference>
<keyword evidence="3" id="KW-0786">Thiamine pyrophosphate</keyword>
<reference evidence="5 6" key="1">
    <citation type="submission" date="2020-07" db="EMBL/GenBank/DDBJ databases">
        <title>A new beta-1,3-glucan-decomposing anaerobic bacterium isolated from anoxic soil subjected to biological soil disinfestation.</title>
        <authorList>
            <person name="Ueki A."/>
            <person name="Tonouchi A."/>
        </authorList>
    </citation>
    <scope>NUCLEOTIDE SEQUENCE [LARGE SCALE GENOMIC DNA]</scope>
    <source>
        <strain evidence="5 6">TW1</strain>
    </source>
</reference>
<evidence type="ECO:0000256" key="3">
    <source>
        <dbReference type="ARBA" id="ARBA00023052"/>
    </source>
</evidence>
<comment type="similarity">
    <text evidence="2">Belongs to the transketolase family.</text>
</comment>
<organism evidence="5 6">
    <name type="scientific">Clostridium fungisolvens</name>
    <dbReference type="NCBI Taxonomy" id="1604897"/>
    <lineage>
        <taxon>Bacteria</taxon>
        <taxon>Bacillati</taxon>
        <taxon>Bacillota</taxon>
        <taxon>Clostridia</taxon>
        <taxon>Eubacteriales</taxon>
        <taxon>Clostridiaceae</taxon>
        <taxon>Clostridium</taxon>
    </lineage>
</organism>
<feature type="domain" description="Transketolase N-terminal" evidence="4">
    <location>
        <begin position="13"/>
        <end position="264"/>
    </location>
</feature>
<dbReference type="Proteomes" id="UP000580568">
    <property type="component" value="Unassembled WGS sequence"/>
</dbReference>
<keyword evidence="6" id="KW-1185">Reference proteome</keyword>
<evidence type="ECO:0000313" key="5">
    <source>
        <dbReference type="EMBL" id="GFP75167.1"/>
    </source>
</evidence>
<comment type="cofactor">
    <cofactor evidence="1">
        <name>thiamine diphosphate</name>
        <dbReference type="ChEBI" id="CHEBI:58937"/>
    </cofactor>
</comment>
<evidence type="ECO:0000259" key="4">
    <source>
        <dbReference type="Pfam" id="PF00456"/>
    </source>
</evidence>
<dbReference type="CDD" id="cd02012">
    <property type="entry name" value="TPP_TK"/>
    <property type="match status" value="1"/>
</dbReference>
<dbReference type="PANTHER" id="PTHR47514">
    <property type="entry name" value="TRANSKETOLASE N-TERMINAL SECTION-RELATED"/>
    <property type="match status" value="1"/>
</dbReference>
<dbReference type="AlphaFoldDB" id="A0A6V8SD49"/>
<dbReference type="InterPro" id="IPR029061">
    <property type="entry name" value="THDP-binding"/>
</dbReference>